<dbReference type="EMBL" id="FRCA01000012">
    <property type="protein sequence ID" value="SHM75738.1"/>
    <property type="molecule type" value="Genomic_DNA"/>
</dbReference>
<sequence length="53" mass="6197">MYIVVTADGPRGTEYWVVNTRDAIDRNIDEHSIVERYRNPDEAHEHVDRLNAS</sequence>
<name>A0A1M7LCW9_9GAMM</name>
<reference evidence="1 4" key="2">
    <citation type="submission" date="2019-07" db="EMBL/GenBank/DDBJ databases">
        <title>Whole genome shotgun sequence of Halomonas cupida NBRC 102219.</title>
        <authorList>
            <person name="Hosoyama A."/>
            <person name="Uohara A."/>
            <person name="Ohji S."/>
            <person name="Ichikawa N."/>
        </authorList>
    </citation>
    <scope>NUCLEOTIDE SEQUENCE [LARGE SCALE GENOMIC DNA]</scope>
    <source>
        <strain evidence="1 4">NBRC 102219</strain>
    </source>
</reference>
<reference evidence="2 3" key="1">
    <citation type="submission" date="2016-11" db="EMBL/GenBank/DDBJ databases">
        <authorList>
            <person name="Jaros S."/>
            <person name="Januszkiewicz K."/>
            <person name="Wedrychowicz H."/>
        </authorList>
    </citation>
    <scope>NUCLEOTIDE SEQUENCE [LARGE SCALE GENOMIC DNA]</scope>
    <source>
        <strain evidence="2 3">DSM 4740</strain>
    </source>
</reference>
<dbReference type="Proteomes" id="UP000321726">
    <property type="component" value="Unassembled WGS sequence"/>
</dbReference>
<organism evidence="2 3">
    <name type="scientific">Halomonas cupida</name>
    <dbReference type="NCBI Taxonomy" id="44933"/>
    <lineage>
        <taxon>Bacteria</taxon>
        <taxon>Pseudomonadati</taxon>
        <taxon>Pseudomonadota</taxon>
        <taxon>Gammaproteobacteria</taxon>
        <taxon>Oceanospirillales</taxon>
        <taxon>Halomonadaceae</taxon>
        <taxon>Halomonas</taxon>
    </lineage>
</organism>
<evidence type="ECO:0000313" key="3">
    <source>
        <dbReference type="Proteomes" id="UP000184123"/>
    </source>
</evidence>
<evidence type="ECO:0000313" key="1">
    <source>
        <dbReference type="EMBL" id="GEN25221.1"/>
    </source>
</evidence>
<proteinExistence type="predicted"/>
<gene>
    <name evidence="1" type="ORF">HCU01_31700</name>
    <name evidence="2" type="ORF">SAMN05660971_03799</name>
</gene>
<dbReference type="EMBL" id="BJXU01000131">
    <property type="protein sequence ID" value="GEN25221.1"/>
    <property type="molecule type" value="Genomic_DNA"/>
</dbReference>
<dbReference type="Proteomes" id="UP000184123">
    <property type="component" value="Unassembled WGS sequence"/>
</dbReference>
<protein>
    <submittedName>
        <fullName evidence="2">Uncharacterized protein</fullName>
    </submittedName>
</protein>
<evidence type="ECO:0000313" key="4">
    <source>
        <dbReference type="Proteomes" id="UP000321726"/>
    </source>
</evidence>
<keyword evidence="4" id="KW-1185">Reference proteome</keyword>
<evidence type="ECO:0000313" key="2">
    <source>
        <dbReference type="EMBL" id="SHM75738.1"/>
    </source>
</evidence>
<dbReference type="AlphaFoldDB" id="A0A1M7LCW9"/>
<accession>A0A1M7LCW9</accession>